<organism evidence="6 7">
    <name type="scientific">Mycoplasmopsis bovis CQ-W70</name>
    <dbReference type="NCBI Taxonomy" id="1316930"/>
    <lineage>
        <taxon>Bacteria</taxon>
        <taxon>Bacillati</taxon>
        <taxon>Mycoplasmatota</taxon>
        <taxon>Mycoplasmoidales</taxon>
        <taxon>Metamycoplasmataceae</taxon>
        <taxon>Mycoplasmopsis</taxon>
    </lineage>
</organism>
<dbReference type="Pfam" id="PF02590">
    <property type="entry name" value="SPOUT_MTase"/>
    <property type="match status" value="1"/>
</dbReference>
<dbReference type="InterPro" id="IPR029026">
    <property type="entry name" value="tRNA_m1G_MTases_N"/>
</dbReference>
<comment type="catalytic activity">
    <reaction evidence="5">
        <text>pseudouridine(1915) in 23S rRNA + S-adenosyl-L-methionine = N(3)-methylpseudouridine(1915) in 23S rRNA + S-adenosyl-L-homocysteine + H(+)</text>
        <dbReference type="Rhea" id="RHEA:42752"/>
        <dbReference type="Rhea" id="RHEA-COMP:10221"/>
        <dbReference type="Rhea" id="RHEA-COMP:10222"/>
        <dbReference type="ChEBI" id="CHEBI:15378"/>
        <dbReference type="ChEBI" id="CHEBI:57856"/>
        <dbReference type="ChEBI" id="CHEBI:59789"/>
        <dbReference type="ChEBI" id="CHEBI:65314"/>
        <dbReference type="ChEBI" id="CHEBI:74486"/>
        <dbReference type="EC" id="2.1.1.177"/>
    </reaction>
</comment>
<evidence type="ECO:0000256" key="5">
    <source>
        <dbReference type="HAMAP-Rule" id="MF_00658"/>
    </source>
</evidence>
<comment type="subcellular location">
    <subcellularLocation>
        <location evidence="5">Cytoplasm</location>
    </subcellularLocation>
</comment>
<dbReference type="SUPFAM" id="SSF75217">
    <property type="entry name" value="alpha/beta knot"/>
    <property type="match status" value="1"/>
</dbReference>
<dbReference type="EMBL" id="CP005933">
    <property type="protein sequence ID" value="AIA33767.1"/>
    <property type="molecule type" value="Genomic_DNA"/>
</dbReference>
<dbReference type="PIRSF" id="PIRSF004505">
    <property type="entry name" value="MT_bac"/>
    <property type="match status" value="1"/>
</dbReference>
<dbReference type="RefSeq" id="WP_013954626.1">
    <property type="nucleotide sequence ID" value="NZ_CP005933.1"/>
</dbReference>
<dbReference type="PATRIC" id="fig|1316930.3.peg.185"/>
<protein>
    <recommendedName>
        <fullName evidence="5">Ribosomal RNA large subunit methyltransferase H</fullName>
        <ecNumber evidence="5">2.1.1.177</ecNumber>
    </recommendedName>
    <alternativeName>
        <fullName evidence="5">23S rRNA (pseudouridine1915-N3)-methyltransferase</fullName>
    </alternativeName>
    <alternativeName>
        <fullName evidence="5">23S rRNA m3Psi1915 methyltransferase</fullName>
    </alternativeName>
    <alternativeName>
        <fullName evidence="5">rRNA (pseudouridine-N3-)-methyltransferase RlmH</fullName>
    </alternativeName>
</protein>
<keyword evidence="5" id="KW-0698">rRNA processing</keyword>
<dbReference type="InterPro" id="IPR003742">
    <property type="entry name" value="RlmH-like"/>
</dbReference>
<name>A0A059Y834_MYCBV</name>
<dbReference type="GO" id="GO:0005737">
    <property type="term" value="C:cytoplasm"/>
    <property type="evidence" value="ECO:0007669"/>
    <property type="project" value="UniProtKB-SubCell"/>
</dbReference>
<dbReference type="HAMAP" id="MF_00658">
    <property type="entry name" value="23SrRNA_methyltr_H"/>
    <property type="match status" value="1"/>
</dbReference>
<dbReference type="EC" id="2.1.1.177" evidence="5"/>
<dbReference type="GO" id="GO:0070038">
    <property type="term" value="F:rRNA (pseudouridine-N3-)-methyltransferase activity"/>
    <property type="evidence" value="ECO:0007669"/>
    <property type="project" value="UniProtKB-UniRule"/>
</dbReference>
<proteinExistence type="inferred from homology"/>
<feature type="binding site" evidence="5">
    <location>
        <position position="71"/>
    </location>
    <ligand>
        <name>S-adenosyl-L-methionine</name>
        <dbReference type="ChEBI" id="CHEBI:59789"/>
    </ligand>
</feature>
<dbReference type="HOGENOM" id="CLU_100552_0_0_14"/>
<gene>
    <name evidence="5" type="primary">rlmH</name>
    <name evidence="6" type="ORF">K668_00895</name>
</gene>
<dbReference type="PANTHER" id="PTHR33603:SF1">
    <property type="entry name" value="RIBOSOMAL RNA LARGE SUBUNIT METHYLTRANSFERASE H"/>
    <property type="match status" value="1"/>
</dbReference>
<evidence type="ECO:0000256" key="2">
    <source>
        <dbReference type="ARBA" id="ARBA00022679"/>
    </source>
</evidence>
<reference evidence="6 7" key="1">
    <citation type="submission" date="2013-04" db="EMBL/GenBank/DDBJ databases">
        <authorList>
            <person name="Lin L."/>
            <person name="Zeng Z."/>
            <person name="Xie J."/>
            <person name="Luo L."/>
            <person name="Yang Z."/>
            <person name="Liang W."/>
            <person name="Lin H."/>
            <person name="Dong C."/>
            <person name="Sun Y."/>
        </authorList>
    </citation>
    <scope>NUCLEOTIDE SEQUENCE [LARGE SCALE GENOMIC DNA]</scope>
    <source>
        <strain evidence="6 7">CQ-W70</strain>
    </source>
</reference>
<keyword evidence="3 5" id="KW-0949">S-adenosyl-L-methionine</keyword>
<comment type="function">
    <text evidence="5">Specifically methylates the pseudouridine at position 1915 (m3Psi1915) in 23S rRNA.</text>
</comment>
<dbReference type="InterPro" id="IPR029028">
    <property type="entry name" value="Alpha/beta_knot_MTases"/>
</dbReference>
<dbReference type="AlphaFoldDB" id="A0A059Y834"/>
<evidence type="ECO:0000313" key="6">
    <source>
        <dbReference type="EMBL" id="AIA33767.1"/>
    </source>
</evidence>
<dbReference type="KEGG" id="mbq:K668_00895"/>
<evidence type="ECO:0000256" key="4">
    <source>
        <dbReference type="ARBA" id="ARBA00038303"/>
    </source>
</evidence>
<dbReference type="CDD" id="cd18081">
    <property type="entry name" value="RlmH-like"/>
    <property type="match status" value="1"/>
</dbReference>
<evidence type="ECO:0000256" key="1">
    <source>
        <dbReference type="ARBA" id="ARBA00022603"/>
    </source>
</evidence>
<comment type="similarity">
    <text evidence="4 5">Belongs to the RNA methyltransferase RlmH family.</text>
</comment>
<sequence length="150" mass="17230">MTKIKIIAVGSLSPKFKSLYDEYVKQVGNFCSLSFSEIKEFSEEKNIEVKKEKETKLILESIMPNSKVILLSLKGKQVDSVSFSKLIESYTNQSITFVIGGSDGVCENYFDNALKLSFSQMTFPHQLFRIMLIEQVYRAFMILNNSKYHK</sequence>
<comment type="subunit">
    <text evidence="5">Homodimer.</text>
</comment>
<feature type="binding site" evidence="5">
    <location>
        <position position="100"/>
    </location>
    <ligand>
        <name>S-adenosyl-L-methionine</name>
        <dbReference type="ChEBI" id="CHEBI:59789"/>
    </ligand>
</feature>
<keyword evidence="5" id="KW-0963">Cytoplasm</keyword>
<keyword evidence="2 5" id="KW-0808">Transferase</keyword>
<dbReference type="Proteomes" id="UP000027182">
    <property type="component" value="Chromosome"/>
</dbReference>
<evidence type="ECO:0000313" key="7">
    <source>
        <dbReference type="Proteomes" id="UP000027182"/>
    </source>
</evidence>
<dbReference type="Gene3D" id="3.40.1280.10">
    <property type="match status" value="1"/>
</dbReference>
<evidence type="ECO:0000256" key="3">
    <source>
        <dbReference type="ARBA" id="ARBA00022691"/>
    </source>
</evidence>
<keyword evidence="1 5" id="KW-0489">Methyltransferase</keyword>
<feature type="binding site" evidence="5">
    <location>
        <begin position="118"/>
        <end position="123"/>
    </location>
    <ligand>
        <name>S-adenosyl-L-methionine</name>
        <dbReference type="ChEBI" id="CHEBI:59789"/>
    </ligand>
</feature>
<dbReference type="PANTHER" id="PTHR33603">
    <property type="entry name" value="METHYLTRANSFERASE"/>
    <property type="match status" value="1"/>
</dbReference>
<accession>A0A059Y834</accession>